<dbReference type="InterPro" id="IPR035423">
    <property type="entry name" value="M60-like_N"/>
</dbReference>
<feature type="signal peptide" evidence="1">
    <location>
        <begin position="1"/>
        <end position="26"/>
    </location>
</feature>
<feature type="chain" id="PRO_5039076503" description="Peptidase M60 domain-containing protein" evidence="1">
    <location>
        <begin position="27"/>
        <end position="834"/>
    </location>
</feature>
<dbReference type="PANTHER" id="PTHR15730">
    <property type="entry name" value="EXPERIMENTAL AUTOIMMUNE PROSTATITIS ANTIGEN 2-RELATED"/>
    <property type="match status" value="1"/>
</dbReference>
<gene>
    <name evidence="3" type="ORF">BK123_19765</name>
</gene>
<evidence type="ECO:0000313" key="3">
    <source>
        <dbReference type="EMBL" id="OME90611.1"/>
    </source>
</evidence>
<protein>
    <recommendedName>
        <fullName evidence="2">Peptidase M60 domain-containing protein</fullName>
    </recommendedName>
</protein>
<sequence length="834" mass="92964">MKMMKRIKKFAVIGSAILLMTASIAAAEPAEISKRTVTDPAMANTTGMPELESSGATDSDWLAGTPLDVLKNDFSIFYKDLQAIPYFAGGGVAAVGDAAFNINVPDYYIPAISAARYGKGRIVVAGSKEYFNLSGSAGDPASKLARNILWWLTDDASTNQGQGNDHTNRYEDALRKPGKKIRLITTSAALTVNSDLPIELVKIDSWASVNLNPQKYAAAYVDHTMKDKDLEALDQYLRLGGGIVVADNLSGIEGITRDTPEEIVLQVGNLRGARLSRDFAIQKLLNRAGLTLMNRGSESNVGESALTYEQANDHHIKTRLAQGKEVEEGTITYDQINIGPPGTPTNKKQERLYNILNETLETLSSESPLYAWADTEADSLPPAEFPIQKFQQPYTNTLHNFRFSHFTLDKANEKSPYADAFPGVVSEEAAIVNDREVEVDFDFPNTMYTHALPSKNWISTGLYAPPGKVITLEVPEGVEHLTVQIGSHDDDLRGSGKWGRVPLIVNHQKLTPGIHQVNSPYGGFIYLIPLKAKDDFRATVKISGAAEAPHYVLGKTTLEEWDRIRTGPVAVPFAELQGERMILTVPSDLIRQVTDPEELMRTWDEIYDSYDELVGLDPDRAMPHTAHQLNRRYVADGQISSGAMHAGYPIMMPFSYAANLLDVHYIKTSAWGFWHELGHEYQQRTWTWSDVGEVTVNLFSLYTQEKYGNASELLKIGNDGKNYYDRGIEFVENHDPAKKYGQIGNYERLVMFKQLQLAYGWEFYTRIFEKFRELSRDEIQGTVDTFAVIASQTAGEDLTEFFDKWAIGLTEDGRGRIASLNLPKPQTDIWTLRE</sequence>
<evidence type="ECO:0000256" key="1">
    <source>
        <dbReference type="SAM" id="SignalP"/>
    </source>
</evidence>
<dbReference type="OrthoDB" id="197688at2"/>
<proteinExistence type="predicted"/>
<dbReference type="Gene3D" id="2.60.120.1250">
    <property type="entry name" value="Peptidase M60, enhancin-like domain 1"/>
    <property type="match status" value="1"/>
</dbReference>
<dbReference type="AlphaFoldDB" id="A0A1R1AXK6"/>
<dbReference type="Gene3D" id="3.40.390.80">
    <property type="entry name" value="Peptidase M60, enhancin-like domain 2"/>
    <property type="match status" value="1"/>
</dbReference>
<dbReference type="RefSeq" id="WP_076324107.1">
    <property type="nucleotide sequence ID" value="NZ_MRTF01000007.1"/>
</dbReference>
<dbReference type="InterPro" id="IPR031161">
    <property type="entry name" value="Peptidase_M60_dom"/>
</dbReference>
<evidence type="ECO:0000259" key="2">
    <source>
        <dbReference type="PROSITE" id="PS51723"/>
    </source>
</evidence>
<accession>A0A1R1AXK6</accession>
<dbReference type="SMART" id="SM01276">
    <property type="entry name" value="M60-like"/>
    <property type="match status" value="1"/>
</dbReference>
<dbReference type="Pfam" id="PF17291">
    <property type="entry name" value="M60-like_N"/>
    <property type="match status" value="1"/>
</dbReference>
<dbReference type="PROSITE" id="PS51723">
    <property type="entry name" value="PEPTIDASE_M60"/>
    <property type="match status" value="1"/>
</dbReference>
<dbReference type="Pfam" id="PF13402">
    <property type="entry name" value="Peptidase_M60"/>
    <property type="match status" value="1"/>
</dbReference>
<evidence type="ECO:0000313" key="4">
    <source>
        <dbReference type="Proteomes" id="UP000187074"/>
    </source>
</evidence>
<dbReference type="PANTHER" id="PTHR15730:SF5">
    <property type="entry name" value="SI:CH211-210B2.2-RELATED"/>
    <property type="match status" value="1"/>
</dbReference>
<reference evidence="3 4" key="1">
    <citation type="submission" date="2016-11" db="EMBL/GenBank/DDBJ databases">
        <title>Paenibacillus species isolates.</title>
        <authorList>
            <person name="Beno S.M."/>
        </authorList>
    </citation>
    <scope>NUCLEOTIDE SEQUENCE [LARGE SCALE GENOMIC DNA]</scope>
    <source>
        <strain evidence="3 4">FSL F4-0100</strain>
    </source>
</reference>
<dbReference type="STRING" id="1401.BK123_19765"/>
<feature type="domain" description="Peptidase M60" evidence="2">
    <location>
        <begin position="455"/>
        <end position="760"/>
    </location>
</feature>
<dbReference type="InterPro" id="IPR042279">
    <property type="entry name" value="Pep_M60_3"/>
</dbReference>
<dbReference type="EMBL" id="MRTF01000007">
    <property type="protein sequence ID" value="OME90611.1"/>
    <property type="molecule type" value="Genomic_DNA"/>
</dbReference>
<comment type="caution">
    <text evidence="3">The sequence shown here is derived from an EMBL/GenBank/DDBJ whole genome shotgun (WGS) entry which is preliminary data.</text>
</comment>
<dbReference type="Proteomes" id="UP000187074">
    <property type="component" value="Unassembled WGS sequence"/>
</dbReference>
<name>A0A1R1AXK6_PAELA</name>
<dbReference type="InterPro" id="IPR051244">
    <property type="entry name" value="TCAF"/>
</dbReference>
<keyword evidence="1" id="KW-0732">Signal</keyword>
<dbReference type="Gene3D" id="1.10.390.30">
    <property type="entry name" value="Peptidase M60, enhancin-like domain 3"/>
    <property type="match status" value="1"/>
</dbReference>
<organism evidence="3 4">
    <name type="scientific">Paenibacillus lautus</name>
    <name type="common">Bacillus lautus</name>
    <dbReference type="NCBI Taxonomy" id="1401"/>
    <lineage>
        <taxon>Bacteria</taxon>
        <taxon>Bacillati</taxon>
        <taxon>Bacillota</taxon>
        <taxon>Bacilli</taxon>
        <taxon>Bacillales</taxon>
        <taxon>Paenibacillaceae</taxon>
        <taxon>Paenibacillus</taxon>
    </lineage>
</organism>